<evidence type="ECO:0000313" key="2">
    <source>
        <dbReference type="EMBL" id="KAJ1080666.1"/>
    </source>
</evidence>
<keyword evidence="3" id="KW-1185">Reference proteome</keyword>
<organism evidence="2 3">
    <name type="scientific">Pleurodeles waltl</name>
    <name type="common">Iberian ribbed newt</name>
    <dbReference type="NCBI Taxonomy" id="8319"/>
    <lineage>
        <taxon>Eukaryota</taxon>
        <taxon>Metazoa</taxon>
        <taxon>Chordata</taxon>
        <taxon>Craniata</taxon>
        <taxon>Vertebrata</taxon>
        <taxon>Euteleostomi</taxon>
        <taxon>Amphibia</taxon>
        <taxon>Batrachia</taxon>
        <taxon>Caudata</taxon>
        <taxon>Salamandroidea</taxon>
        <taxon>Salamandridae</taxon>
        <taxon>Pleurodelinae</taxon>
        <taxon>Pleurodeles</taxon>
    </lineage>
</organism>
<comment type="caution">
    <text evidence="2">The sequence shown here is derived from an EMBL/GenBank/DDBJ whole genome shotgun (WGS) entry which is preliminary data.</text>
</comment>
<dbReference type="PANTHER" id="PTHR11505">
    <property type="entry name" value="L1 TRANSPOSABLE ELEMENT-RELATED"/>
    <property type="match status" value="1"/>
</dbReference>
<feature type="region of interest" description="Disordered" evidence="1">
    <location>
        <begin position="14"/>
        <end position="55"/>
    </location>
</feature>
<accession>A0AAV7KN38</accession>
<evidence type="ECO:0000313" key="3">
    <source>
        <dbReference type="Proteomes" id="UP001066276"/>
    </source>
</evidence>
<name>A0AAV7KN38_PLEWA</name>
<evidence type="ECO:0000256" key="1">
    <source>
        <dbReference type="SAM" id="MobiDB-lite"/>
    </source>
</evidence>
<dbReference type="InterPro" id="IPR004244">
    <property type="entry name" value="Transposase_22"/>
</dbReference>
<dbReference type="Proteomes" id="UP001066276">
    <property type="component" value="Chromosome 12"/>
</dbReference>
<reference evidence="2" key="1">
    <citation type="journal article" date="2022" name="bioRxiv">
        <title>Sequencing and chromosome-scale assembly of the giantPleurodeles waltlgenome.</title>
        <authorList>
            <person name="Brown T."/>
            <person name="Elewa A."/>
            <person name="Iarovenko S."/>
            <person name="Subramanian E."/>
            <person name="Araus A.J."/>
            <person name="Petzold A."/>
            <person name="Susuki M."/>
            <person name="Suzuki K.-i.T."/>
            <person name="Hayashi T."/>
            <person name="Toyoda A."/>
            <person name="Oliveira C."/>
            <person name="Osipova E."/>
            <person name="Leigh N.D."/>
            <person name="Simon A."/>
            <person name="Yun M.H."/>
        </authorList>
    </citation>
    <scope>NUCLEOTIDE SEQUENCE</scope>
    <source>
        <strain evidence="2">20211129_DDA</strain>
        <tissue evidence="2">Liver</tissue>
    </source>
</reference>
<sequence length="178" mass="19965">MSFRLDPVWLPQRHAAMGRDRAPEAPSKPKLTNSHPVERLSNKMRSDAQTPQGPTGTQILAAIETPSANIQAKINSTAIDANLLRTDLCKVSERPRATEQQVDQMQEELTSHRAARTTLMAQGQKLEARAEDAEDHSRRCNLRFVGFPERAKGSTPELFVERWVRGNIPETTLPWCSL</sequence>
<dbReference type="EMBL" id="JANPWB010000016">
    <property type="protein sequence ID" value="KAJ1080666.1"/>
    <property type="molecule type" value="Genomic_DNA"/>
</dbReference>
<gene>
    <name evidence="2" type="ORF">NDU88_000860</name>
</gene>
<feature type="compositionally biased region" description="Basic and acidic residues" evidence="1">
    <location>
        <begin position="36"/>
        <end position="46"/>
    </location>
</feature>
<dbReference type="AlphaFoldDB" id="A0AAV7KN38"/>
<protein>
    <submittedName>
        <fullName evidence="2">Uncharacterized protein</fullName>
    </submittedName>
</protein>
<proteinExistence type="predicted"/>